<gene>
    <name evidence="17" type="ORF">DW856_12140</name>
    <name evidence="18" type="ORF">DWZ31_09130</name>
    <name evidence="16" type="ORF">GCK47_07585</name>
</gene>
<comment type="function">
    <text evidence="10">Member of the two-component regulatory system HssS/HssR involved in intracellular heme homeostasis and tempering of staphylococcal virulence. Phosphorylated HssR binds to a direct repeat sequence within hrtAB promoter and activates the expression of hrtAB, an efflux pump, in response to extracellular heme, hemin, hemoglobin or blood.</text>
</comment>
<organism evidence="17 19">
    <name type="scientific">Roseburia intestinalis</name>
    <dbReference type="NCBI Taxonomy" id="166486"/>
    <lineage>
        <taxon>Bacteria</taxon>
        <taxon>Bacillati</taxon>
        <taxon>Bacillota</taxon>
        <taxon>Clostridia</taxon>
        <taxon>Lachnospirales</taxon>
        <taxon>Lachnospiraceae</taxon>
        <taxon>Roseburia</taxon>
    </lineage>
</organism>
<dbReference type="Pfam" id="PF00486">
    <property type="entry name" value="Trans_reg_C"/>
    <property type="match status" value="1"/>
</dbReference>
<evidence type="ECO:0000256" key="7">
    <source>
        <dbReference type="ARBA" id="ARBA00023159"/>
    </source>
</evidence>
<evidence type="ECO:0000256" key="10">
    <source>
        <dbReference type="ARBA" id="ARBA00037471"/>
    </source>
</evidence>
<evidence type="ECO:0000256" key="13">
    <source>
        <dbReference type="PROSITE-ProRule" id="PRU01091"/>
    </source>
</evidence>
<evidence type="ECO:0000256" key="12">
    <source>
        <dbReference type="PROSITE-ProRule" id="PRU00169"/>
    </source>
</evidence>
<dbReference type="InterPro" id="IPR001789">
    <property type="entry name" value="Sig_transdc_resp-reg_receiver"/>
</dbReference>
<evidence type="ECO:0000313" key="21">
    <source>
        <dbReference type="Proteomes" id="UP000479531"/>
    </source>
</evidence>
<dbReference type="PANTHER" id="PTHR48111:SF49">
    <property type="entry name" value="HEME RESPONSE REGULATOR HSSR"/>
    <property type="match status" value="1"/>
</dbReference>
<evidence type="ECO:0000256" key="2">
    <source>
        <dbReference type="ARBA" id="ARBA00018672"/>
    </source>
</evidence>
<dbReference type="PROSITE" id="PS50110">
    <property type="entry name" value="RESPONSE_REGULATORY"/>
    <property type="match status" value="1"/>
</dbReference>
<evidence type="ECO:0000256" key="8">
    <source>
        <dbReference type="ARBA" id="ARBA00023163"/>
    </source>
</evidence>
<evidence type="ECO:0000256" key="11">
    <source>
        <dbReference type="ARBA" id="ARBA00039976"/>
    </source>
</evidence>
<dbReference type="Gene3D" id="3.40.50.2300">
    <property type="match status" value="1"/>
</dbReference>
<dbReference type="Proteomes" id="UP000283586">
    <property type="component" value="Unassembled WGS sequence"/>
</dbReference>
<name>A0A3R6DZ57_9FIRM</name>
<feature type="domain" description="OmpR/PhoB-type" evidence="15">
    <location>
        <begin position="124"/>
        <end position="221"/>
    </location>
</feature>
<evidence type="ECO:0000313" key="20">
    <source>
        <dbReference type="Proteomes" id="UP000283586"/>
    </source>
</evidence>
<dbReference type="GO" id="GO:0000156">
    <property type="term" value="F:phosphorelay response regulator activity"/>
    <property type="evidence" value="ECO:0007669"/>
    <property type="project" value="TreeGrafter"/>
</dbReference>
<dbReference type="Proteomes" id="UP000283513">
    <property type="component" value="Unassembled WGS sequence"/>
</dbReference>
<keyword evidence="12" id="KW-0597">Phosphoprotein</keyword>
<dbReference type="InterPro" id="IPR011006">
    <property type="entry name" value="CheY-like_superfamily"/>
</dbReference>
<dbReference type="GO" id="GO:0032993">
    <property type="term" value="C:protein-DNA complex"/>
    <property type="evidence" value="ECO:0007669"/>
    <property type="project" value="TreeGrafter"/>
</dbReference>
<evidence type="ECO:0000313" key="19">
    <source>
        <dbReference type="Proteomes" id="UP000283513"/>
    </source>
</evidence>
<evidence type="ECO:0000313" key="17">
    <source>
        <dbReference type="EMBL" id="RHC16183.1"/>
    </source>
</evidence>
<evidence type="ECO:0000313" key="18">
    <source>
        <dbReference type="EMBL" id="RHN08465.1"/>
    </source>
</evidence>
<dbReference type="RefSeq" id="WP_118210006.1">
    <property type="nucleotide sequence ID" value="NZ_JBBNID010000007.1"/>
</dbReference>
<accession>A0A3R6DZ57</accession>
<feature type="modified residue" description="4-aspartylphosphate" evidence="12">
    <location>
        <position position="51"/>
    </location>
</feature>
<reference evidence="19 20" key="1">
    <citation type="submission" date="2018-08" db="EMBL/GenBank/DDBJ databases">
        <title>A genome reference for cultivated species of the human gut microbiota.</title>
        <authorList>
            <person name="Zou Y."/>
            <person name="Xue W."/>
            <person name="Luo G."/>
        </authorList>
    </citation>
    <scope>NUCLEOTIDE SEQUENCE [LARGE SCALE GENOMIC DNA]</scope>
    <source>
        <strain evidence="18 20">AF31-21AC</strain>
        <strain evidence="17 19">AM37-1AC</strain>
    </source>
</reference>
<dbReference type="SUPFAM" id="SSF52172">
    <property type="entry name" value="CheY-like"/>
    <property type="match status" value="1"/>
</dbReference>
<comment type="function">
    <text evidence="9">May play the central regulatory role in sporulation. It may be an element of the effector pathway responsible for the activation of sporulation genes in response to nutritional stress. Spo0A may act in concert with spo0H (a sigma factor) to control the expression of some genes that are critical to the sporulation process.</text>
</comment>
<dbReference type="EMBL" id="QRQN01000009">
    <property type="protein sequence ID" value="RHN08465.1"/>
    <property type="molecule type" value="Genomic_DNA"/>
</dbReference>
<keyword evidence="8" id="KW-0804">Transcription</keyword>
<dbReference type="InterPro" id="IPR001867">
    <property type="entry name" value="OmpR/PhoB-type_DNA-bd"/>
</dbReference>
<keyword evidence="5" id="KW-0843">Virulence</keyword>
<dbReference type="GO" id="GO:0005829">
    <property type="term" value="C:cytosol"/>
    <property type="evidence" value="ECO:0007669"/>
    <property type="project" value="TreeGrafter"/>
</dbReference>
<keyword evidence="3" id="KW-0963">Cytoplasm</keyword>
<keyword evidence="4" id="KW-0805">Transcription regulation</keyword>
<proteinExistence type="predicted"/>
<dbReference type="AlphaFoldDB" id="A0A3R6DZ57"/>
<comment type="subcellular location">
    <subcellularLocation>
        <location evidence="1">Cytoplasm</location>
    </subcellularLocation>
</comment>
<dbReference type="EMBL" id="WGGT01000007">
    <property type="protein sequence ID" value="MVQ45565.1"/>
    <property type="molecule type" value="Genomic_DNA"/>
</dbReference>
<sequence>MVKVLIIEDDSSARLVTKLHLRNEYQVVEASDGMEAMELLKHQSVDLIIADVMMPKMNGYEFVEQFRMMDKNTPVLLLTAKKEWQDKKMGFAIGIDDYMTKPVNYEELQWRIRALLRRAKISNEKQIIIGDVVISEDFNMVVRGEEKITLPKKEFELLFKLLSYPNKIFTVSQILDNIWGYDSNSDETTVRTHINRLRKKFADWNEFEIVTIRGLGYRGKLNE</sequence>
<evidence type="ECO:0000256" key="5">
    <source>
        <dbReference type="ARBA" id="ARBA00023026"/>
    </source>
</evidence>
<dbReference type="GO" id="GO:0006355">
    <property type="term" value="P:regulation of DNA-templated transcription"/>
    <property type="evidence" value="ECO:0007669"/>
    <property type="project" value="InterPro"/>
</dbReference>
<dbReference type="InterPro" id="IPR039420">
    <property type="entry name" value="WalR-like"/>
</dbReference>
<dbReference type="InterPro" id="IPR036388">
    <property type="entry name" value="WH-like_DNA-bd_sf"/>
</dbReference>
<dbReference type="CDD" id="cd00383">
    <property type="entry name" value="trans_reg_C"/>
    <property type="match status" value="1"/>
</dbReference>
<feature type="domain" description="Response regulatory" evidence="14">
    <location>
        <begin position="3"/>
        <end position="116"/>
    </location>
</feature>
<evidence type="ECO:0000259" key="15">
    <source>
        <dbReference type="PROSITE" id="PS51755"/>
    </source>
</evidence>
<dbReference type="GO" id="GO:0000976">
    <property type="term" value="F:transcription cis-regulatory region binding"/>
    <property type="evidence" value="ECO:0007669"/>
    <property type="project" value="TreeGrafter"/>
</dbReference>
<evidence type="ECO:0000313" key="16">
    <source>
        <dbReference type="EMBL" id="MVQ45565.1"/>
    </source>
</evidence>
<protein>
    <recommendedName>
        <fullName evidence="11">Heme response regulator HssR</fullName>
    </recommendedName>
    <alternativeName>
        <fullName evidence="2">Stage 0 sporulation protein A homolog</fullName>
    </alternativeName>
</protein>
<evidence type="ECO:0000256" key="9">
    <source>
        <dbReference type="ARBA" id="ARBA00024867"/>
    </source>
</evidence>
<dbReference type="CDD" id="cd17574">
    <property type="entry name" value="REC_OmpR"/>
    <property type="match status" value="1"/>
</dbReference>
<reference evidence="16 21" key="2">
    <citation type="submission" date="2019-10" db="EMBL/GenBank/DDBJ databases">
        <title>Roseburia spp. ameliorate alcoholic fatty liver via restoration of gut barrier function.</title>
        <authorList>
            <person name="Seo B."/>
            <person name="Ko G."/>
        </authorList>
    </citation>
    <scope>NUCLEOTIDE SEQUENCE [LARGE SCALE GENOMIC DNA]</scope>
    <source>
        <strain evidence="16 21">SNUG30017</strain>
    </source>
</reference>
<dbReference type="EMBL" id="QSHO01000010">
    <property type="protein sequence ID" value="RHC16183.1"/>
    <property type="molecule type" value="Genomic_DNA"/>
</dbReference>
<evidence type="ECO:0000256" key="1">
    <source>
        <dbReference type="ARBA" id="ARBA00004496"/>
    </source>
</evidence>
<comment type="caution">
    <text evidence="17">The sequence shown here is derived from an EMBL/GenBank/DDBJ whole genome shotgun (WGS) entry which is preliminary data.</text>
</comment>
<dbReference type="PROSITE" id="PS51755">
    <property type="entry name" value="OMPR_PHOB"/>
    <property type="match status" value="1"/>
</dbReference>
<evidence type="ECO:0000256" key="3">
    <source>
        <dbReference type="ARBA" id="ARBA00022490"/>
    </source>
</evidence>
<evidence type="ECO:0000259" key="14">
    <source>
        <dbReference type="PROSITE" id="PS50110"/>
    </source>
</evidence>
<evidence type="ECO:0000256" key="6">
    <source>
        <dbReference type="ARBA" id="ARBA00023125"/>
    </source>
</evidence>
<evidence type="ECO:0000256" key="4">
    <source>
        <dbReference type="ARBA" id="ARBA00023015"/>
    </source>
</evidence>
<keyword evidence="6 13" id="KW-0238">DNA-binding</keyword>
<keyword evidence="7" id="KW-0010">Activator</keyword>
<dbReference type="PANTHER" id="PTHR48111">
    <property type="entry name" value="REGULATOR OF RPOS"/>
    <property type="match status" value="1"/>
</dbReference>
<feature type="DNA-binding region" description="OmpR/PhoB-type" evidence="13">
    <location>
        <begin position="124"/>
        <end position="221"/>
    </location>
</feature>
<dbReference type="Proteomes" id="UP000479531">
    <property type="component" value="Unassembled WGS sequence"/>
</dbReference>
<dbReference type="SMART" id="SM00862">
    <property type="entry name" value="Trans_reg_C"/>
    <property type="match status" value="1"/>
</dbReference>
<dbReference type="Gene3D" id="1.10.10.10">
    <property type="entry name" value="Winged helix-like DNA-binding domain superfamily/Winged helix DNA-binding domain"/>
    <property type="match status" value="1"/>
</dbReference>
<dbReference type="Pfam" id="PF00072">
    <property type="entry name" value="Response_reg"/>
    <property type="match status" value="1"/>
</dbReference>
<dbReference type="SMART" id="SM00448">
    <property type="entry name" value="REC"/>
    <property type="match status" value="1"/>
</dbReference>